<dbReference type="InterPro" id="IPR036390">
    <property type="entry name" value="WH_DNA-bd_sf"/>
</dbReference>
<keyword evidence="6" id="KW-1185">Reference proteome</keyword>
<gene>
    <name evidence="5" type="ORF">GCM10023196_050170</name>
</gene>
<comment type="caution">
    <text evidence="5">The sequence shown here is derived from an EMBL/GenBank/DDBJ whole genome shotgun (WGS) entry which is preliminary data.</text>
</comment>
<dbReference type="InterPro" id="IPR051011">
    <property type="entry name" value="Metal_resp_trans_reg"/>
</dbReference>
<keyword evidence="3" id="KW-0804">Transcription</keyword>
<feature type="domain" description="HTH arsR-type" evidence="4">
    <location>
        <begin position="66"/>
        <end position="160"/>
    </location>
</feature>
<dbReference type="PROSITE" id="PS50987">
    <property type="entry name" value="HTH_ARSR_2"/>
    <property type="match status" value="1"/>
</dbReference>
<protein>
    <recommendedName>
        <fullName evidence="4">HTH arsR-type domain-containing protein</fullName>
    </recommendedName>
</protein>
<dbReference type="NCBIfam" id="NF033788">
    <property type="entry name" value="HTH_metalloreg"/>
    <property type="match status" value="1"/>
</dbReference>
<dbReference type="InterPro" id="IPR011991">
    <property type="entry name" value="ArsR-like_HTH"/>
</dbReference>
<dbReference type="InterPro" id="IPR036388">
    <property type="entry name" value="WH-like_DNA-bd_sf"/>
</dbReference>
<dbReference type="PRINTS" id="PR00778">
    <property type="entry name" value="HTHARSR"/>
</dbReference>
<dbReference type="PROSITE" id="PS00846">
    <property type="entry name" value="HTH_ARSR_1"/>
    <property type="match status" value="1"/>
</dbReference>
<evidence type="ECO:0000313" key="5">
    <source>
        <dbReference type="EMBL" id="GAA4629415.1"/>
    </source>
</evidence>
<proteinExistence type="predicted"/>
<evidence type="ECO:0000256" key="3">
    <source>
        <dbReference type="ARBA" id="ARBA00023163"/>
    </source>
</evidence>
<name>A0ABP8UFV9_9ACTN</name>
<dbReference type="InterPro" id="IPR018334">
    <property type="entry name" value="ArsR_HTH"/>
</dbReference>
<evidence type="ECO:0000256" key="1">
    <source>
        <dbReference type="ARBA" id="ARBA00023015"/>
    </source>
</evidence>
<organism evidence="5 6">
    <name type="scientific">Actinoallomurus vinaceus</name>
    <dbReference type="NCBI Taxonomy" id="1080074"/>
    <lineage>
        <taxon>Bacteria</taxon>
        <taxon>Bacillati</taxon>
        <taxon>Actinomycetota</taxon>
        <taxon>Actinomycetes</taxon>
        <taxon>Streptosporangiales</taxon>
        <taxon>Thermomonosporaceae</taxon>
        <taxon>Actinoallomurus</taxon>
    </lineage>
</organism>
<sequence length="175" mass="18844">MSSPSRAVGRRDALALRNCEVIKVRGTVQHMNDRADVVAKPLTGIGDCSVRIVDRDRVAVVAASMPAENDVAELADVFGLLADPGRLRVLVALLEGEMCVCDLAAVSGASESAVSHHLRLLRAHRVVHVRRKGRMAYYRLADAHVRMLLDVALTHIGHAPAAAHPEHDPSSGERS</sequence>
<reference evidence="6" key="1">
    <citation type="journal article" date="2019" name="Int. J. Syst. Evol. Microbiol.">
        <title>The Global Catalogue of Microorganisms (GCM) 10K type strain sequencing project: providing services to taxonomists for standard genome sequencing and annotation.</title>
        <authorList>
            <consortium name="The Broad Institute Genomics Platform"/>
            <consortium name="The Broad Institute Genome Sequencing Center for Infectious Disease"/>
            <person name="Wu L."/>
            <person name="Ma J."/>
        </authorList>
    </citation>
    <scope>NUCLEOTIDE SEQUENCE [LARGE SCALE GENOMIC DNA]</scope>
    <source>
        <strain evidence="6">JCM 17939</strain>
    </source>
</reference>
<accession>A0ABP8UFV9</accession>
<dbReference type="Proteomes" id="UP001501442">
    <property type="component" value="Unassembled WGS sequence"/>
</dbReference>
<keyword evidence="2" id="KW-0238">DNA-binding</keyword>
<dbReference type="Pfam" id="PF01022">
    <property type="entry name" value="HTH_5"/>
    <property type="match status" value="1"/>
</dbReference>
<evidence type="ECO:0000313" key="6">
    <source>
        <dbReference type="Proteomes" id="UP001501442"/>
    </source>
</evidence>
<dbReference type="SMART" id="SM00418">
    <property type="entry name" value="HTH_ARSR"/>
    <property type="match status" value="1"/>
</dbReference>
<evidence type="ECO:0000256" key="2">
    <source>
        <dbReference type="ARBA" id="ARBA00023125"/>
    </source>
</evidence>
<dbReference type="EMBL" id="BAABHK010000007">
    <property type="protein sequence ID" value="GAA4629415.1"/>
    <property type="molecule type" value="Genomic_DNA"/>
</dbReference>
<evidence type="ECO:0000259" key="4">
    <source>
        <dbReference type="PROSITE" id="PS50987"/>
    </source>
</evidence>
<dbReference type="SUPFAM" id="SSF46785">
    <property type="entry name" value="Winged helix' DNA-binding domain"/>
    <property type="match status" value="1"/>
</dbReference>
<keyword evidence="1" id="KW-0805">Transcription regulation</keyword>
<dbReference type="PANTHER" id="PTHR43132:SF6">
    <property type="entry name" value="HTH-TYPE TRANSCRIPTIONAL REPRESSOR CZRA"/>
    <property type="match status" value="1"/>
</dbReference>
<dbReference type="PANTHER" id="PTHR43132">
    <property type="entry name" value="ARSENICAL RESISTANCE OPERON REPRESSOR ARSR-RELATED"/>
    <property type="match status" value="1"/>
</dbReference>
<dbReference type="Gene3D" id="1.10.10.10">
    <property type="entry name" value="Winged helix-like DNA-binding domain superfamily/Winged helix DNA-binding domain"/>
    <property type="match status" value="1"/>
</dbReference>
<dbReference type="InterPro" id="IPR001845">
    <property type="entry name" value="HTH_ArsR_DNA-bd_dom"/>
</dbReference>
<dbReference type="CDD" id="cd00090">
    <property type="entry name" value="HTH_ARSR"/>
    <property type="match status" value="1"/>
</dbReference>